<dbReference type="AlphaFoldDB" id="A0A4P9YT23"/>
<dbReference type="GO" id="GO:0033588">
    <property type="term" value="C:elongator holoenzyme complex"/>
    <property type="evidence" value="ECO:0007669"/>
    <property type="project" value="InterPro"/>
</dbReference>
<organism evidence="4 5">
    <name type="scientific">Syncephalis pseudoplumigaleata</name>
    <dbReference type="NCBI Taxonomy" id="1712513"/>
    <lineage>
        <taxon>Eukaryota</taxon>
        <taxon>Fungi</taxon>
        <taxon>Fungi incertae sedis</taxon>
        <taxon>Zoopagomycota</taxon>
        <taxon>Zoopagomycotina</taxon>
        <taxon>Zoopagomycetes</taxon>
        <taxon>Zoopagales</taxon>
        <taxon>Piptocephalidaceae</taxon>
        <taxon>Syncephalis</taxon>
    </lineage>
</organism>
<dbReference type="GO" id="GO:0002926">
    <property type="term" value="P:tRNA wobble base 5-methoxycarbonylmethyl-2-thiouridinylation"/>
    <property type="evidence" value="ECO:0007669"/>
    <property type="project" value="TreeGrafter"/>
</dbReference>
<evidence type="ECO:0000313" key="5">
    <source>
        <dbReference type="Proteomes" id="UP000278143"/>
    </source>
</evidence>
<dbReference type="PANTHER" id="PTHR12747:SF0">
    <property type="entry name" value="ELONGATOR COMPLEX PROTEIN 1"/>
    <property type="match status" value="1"/>
</dbReference>
<feature type="compositionally biased region" description="Low complexity" evidence="1">
    <location>
        <begin position="38"/>
        <end position="50"/>
    </location>
</feature>
<evidence type="ECO:0000259" key="3">
    <source>
        <dbReference type="Pfam" id="PF23925"/>
    </source>
</evidence>
<protein>
    <submittedName>
        <fullName evidence="4">IKI3 family-domain-containing protein</fullName>
    </submittedName>
</protein>
<feature type="region of interest" description="Disordered" evidence="1">
    <location>
        <begin position="29"/>
        <end position="50"/>
    </location>
</feature>
<dbReference type="Proteomes" id="UP000278143">
    <property type="component" value="Unassembled WGS sequence"/>
</dbReference>
<evidence type="ECO:0000256" key="1">
    <source>
        <dbReference type="SAM" id="MobiDB-lite"/>
    </source>
</evidence>
<dbReference type="OrthoDB" id="40048at2759"/>
<dbReference type="InterPro" id="IPR006849">
    <property type="entry name" value="Elp1"/>
</dbReference>
<dbReference type="GO" id="GO:0005829">
    <property type="term" value="C:cytosol"/>
    <property type="evidence" value="ECO:0007669"/>
    <property type="project" value="TreeGrafter"/>
</dbReference>
<dbReference type="GO" id="GO:0000049">
    <property type="term" value="F:tRNA binding"/>
    <property type="evidence" value="ECO:0007669"/>
    <property type="project" value="TreeGrafter"/>
</dbReference>
<dbReference type="UniPathway" id="UPA00988"/>
<name>A0A4P9YT23_9FUNG</name>
<proteinExistence type="predicted"/>
<reference evidence="5" key="1">
    <citation type="journal article" date="2018" name="Nat. Microbiol.">
        <title>Leveraging single-cell genomics to expand the fungal tree of life.</title>
        <authorList>
            <person name="Ahrendt S.R."/>
            <person name="Quandt C.A."/>
            <person name="Ciobanu D."/>
            <person name="Clum A."/>
            <person name="Salamov A."/>
            <person name="Andreopoulos B."/>
            <person name="Cheng J.F."/>
            <person name="Woyke T."/>
            <person name="Pelin A."/>
            <person name="Henrissat B."/>
            <person name="Reynolds N.K."/>
            <person name="Benny G.L."/>
            <person name="Smith M.E."/>
            <person name="James T.Y."/>
            <person name="Grigoriev I.V."/>
        </authorList>
    </citation>
    <scope>NUCLEOTIDE SEQUENCE [LARGE SCALE GENOMIC DNA]</scope>
    <source>
        <strain evidence="5">Benny S71-1</strain>
    </source>
</reference>
<dbReference type="EMBL" id="KZ991523">
    <property type="protein sequence ID" value="RKP22905.1"/>
    <property type="molecule type" value="Genomic_DNA"/>
</dbReference>
<dbReference type="Pfam" id="PF23925">
    <property type="entry name" value="A-sol_ELP1"/>
    <property type="match status" value="1"/>
</dbReference>
<evidence type="ECO:0000313" key="4">
    <source>
        <dbReference type="EMBL" id="RKP22905.1"/>
    </source>
</evidence>
<accession>A0A4P9YT23</accession>
<dbReference type="PANTHER" id="PTHR12747">
    <property type="entry name" value="ELONGATOR COMPLEX PROTEIN 1"/>
    <property type="match status" value="1"/>
</dbReference>
<dbReference type="InterPro" id="IPR056166">
    <property type="entry name" value="TPR_ELP1"/>
</dbReference>
<sequence>MPRGNLETIHPRAMVLASVAEQLDRSDLTDPMDMAPEAASKSTSKQATTSSLNTVNEICEAMIAHLTKLDEQTYLHTILISYIRKSPTDIVGALSVIHQLQRTNAMAPSERKAMTDQQLGEAIKFISVMVDFKRLYDEALGMYDFMLVLLVIQNSHLDPREHIPFLNELRALPLAYRHFRIDDHLGRHVKAMTNLWSAAYVVKHQLYAPACEVAASNPSKLRLIHKAHAEYLKEQKDIIGAGQAYQLAREFEPAIECYLEANQWRAMFTIAHQQSYTRAQLAALARTAIDNLSNERRYADAAIVADEYLQDAEMTVSLLVEAGQWMEAGRKARACNRGDLIETCILAGLEEGADRLLEDMEMAEAQLDKQYPRLLELRKEFLSRPAEIDEHNVLLDDVEIQSSSTALTSQFSRFTLTTATHSTR</sequence>
<feature type="domain" description="ELP1 TPR" evidence="2">
    <location>
        <begin position="176"/>
        <end position="330"/>
    </location>
</feature>
<feature type="domain" description="ELP1 alpha-solenoid" evidence="3">
    <location>
        <begin position="22"/>
        <end position="169"/>
    </location>
</feature>
<keyword evidence="5" id="KW-1185">Reference proteome</keyword>
<gene>
    <name evidence="4" type="ORF">SYNPS1DRAFT_31421</name>
</gene>
<dbReference type="InterPro" id="IPR056167">
    <property type="entry name" value="A-sol_ELP1"/>
</dbReference>
<evidence type="ECO:0000259" key="2">
    <source>
        <dbReference type="Pfam" id="PF23878"/>
    </source>
</evidence>
<dbReference type="Pfam" id="PF23878">
    <property type="entry name" value="TPR_ELP1"/>
    <property type="match status" value="1"/>
</dbReference>